<feature type="transmembrane region" description="Helical" evidence="6">
    <location>
        <begin position="136"/>
        <end position="156"/>
    </location>
</feature>
<comment type="similarity">
    <text evidence="2 6">Belongs to the 4-toluene sulfonate uptake permease (TSUP) (TC 2.A.102) family.</text>
</comment>
<dbReference type="InterPro" id="IPR051598">
    <property type="entry name" value="TSUP/Inactive_protease-like"/>
</dbReference>
<gene>
    <name evidence="7" type="ORF">CBF29_04080</name>
</gene>
<dbReference type="RefSeq" id="WP_126807695.1">
    <property type="nucleotide sequence ID" value="NZ_NGKA01000004.1"/>
</dbReference>
<feature type="transmembrane region" description="Helical" evidence="6">
    <location>
        <begin position="105"/>
        <end position="124"/>
    </location>
</feature>
<evidence type="ECO:0000256" key="5">
    <source>
        <dbReference type="ARBA" id="ARBA00023136"/>
    </source>
</evidence>
<accession>A0A430B1A4</accession>
<comment type="caution">
    <text evidence="7">The sequence shown here is derived from an EMBL/GenBank/DDBJ whole genome shotgun (WGS) entry which is preliminary data.</text>
</comment>
<keyword evidence="4 6" id="KW-1133">Transmembrane helix</keyword>
<keyword evidence="3 6" id="KW-0812">Transmembrane</keyword>
<sequence>MWTGIIYFVVIILANTVGAISGMGGGVIIKPVLDFIGAHQVAAISFYSSVAVFTMSIVSTLRQMKNKITVQWVLALLISAGAVAGGSIGNLVFEQLMSQLDSEMVMLIQIILTVITLLFAYFYSKNNSWHIDLRKNHWYVIVGFILGFLASLLGIGGGPINVALLMMCFYLPIKEATVYSIITIFFSQLAKLVTIGTTTGFQSYDLNMLLFIIPAAVLGGWLGAKLSGIFSEEKVSKVFQLVIFLVLLINIYNGIRIFI</sequence>
<evidence type="ECO:0000256" key="4">
    <source>
        <dbReference type="ARBA" id="ARBA00022989"/>
    </source>
</evidence>
<dbReference type="InterPro" id="IPR002781">
    <property type="entry name" value="TM_pro_TauE-like"/>
</dbReference>
<dbReference type="AlphaFoldDB" id="A0A430B1A4"/>
<feature type="transmembrane region" description="Helical" evidence="6">
    <location>
        <begin position="73"/>
        <end position="93"/>
    </location>
</feature>
<evidence type="ECO:0000313" key="8">
    <source>
        <dbReference type="Proteomes" id="UP000287605"/>
    </source>
</evidence>
<evidence type="ECO:0000256" key="3">
    <source>
        <dbReference type="ARBA" id="ARBA00022692"/>
    </source>
</evidence>
<organism evidence="7 8">
    <name type="scientific">Vagococcus elongatus</name>
    <dbReference type="NCBI Taxonomy" id="180344"/>
    <lineage>
        <taxon>Bacteria</taxon>
        <taxon>Bacillati</taxon>
        <taxon>Bacillota</taxon>
        <taxon>Bacilli</taxon>
        <taxon>Lactobacillales</taxon>
        <taxon>Enterococcaceae</taxon>
        <taxon>Vagococcus</taxon>
    </lineage>
</organism>
<dbReference type="Pfam" id="PF01925">
    <property type="entry name" value="TauE"/>
    <property type="match status" value="1"/>
</dbReference>
<comment type="subcellular location">
    <subcellularLocation>
        <location evidence="6">Cell membrane</location>
        <topology evidence="6">Multi-pass membrane protein</topology>
    </subcellularLocation>
    <subcellularLocation>
        <location evidence="1">Membrane</location>
        <topology evidence="1">Multi-pass membrane protein</topology>
    </subcellularLocation>
</comment>
<feature type="transmembrane region" description="Helical" evidence="6">
    <location>
        <begin position="7"/>
        <end position="29"/>
    </location>
</feature>
<feature type="transmembrane region" description="Helical" evidence="6">
    <location>
        <begin position="41"/>
        <end position="61"/>
    </location>
</feature>
<feature type="transmembrane region" description="Helical" evidence="6">
    <location>
        <begin position="238"/>
        <end position="255"/>
    </location>
</feature>
<keyword evidence="5 6" id="KW-0472">Membrane</keyword>
<dbReference type="OrthoDB" id="3181470at2"/>
<dbReference type="Proteomes" id="UP000287605">
    <property type="component" value="Unassembled WGS sequence"/>
</dbReference>
<evidence type="ECO:0000256" key="6">
    <source>
        <dbReference type="RuleBase" id="RU363041"/>
    </source>
</evidence>
<evidence type="ECO:0000313" key="7">
    <source>
        <dbReference type="EMBL" id="RSU14105.1"/>
    </source>
</evidence>
<feature type="transmembrane region" description="Helical" evidence="6">
    <location>
        <begin position="206"/>
        <end position="226"/>
    </location>
</feature>
<dbReference type="GO" id="GO:0005886">
    <property type="term" value="C:plasma membrane"/>
    <property type="evidence" value="ECO:0007669"/>
    <property type="project" value="UniProtKB-SubCell"/>
</dbReference>
<dbReference type="PANTHER" id="PTHR43701">
    <property type="entry name" value="MEMBRANE TRANSPORTER PROTEIN MJ0441-RELATED"/>
    <property type="match status" value="1"/>
</dbReference>
<name>A0A430B1A4_9ENTE</name>
<keyword evidence="6" id="KW-1003">Cell membrane</keyword>
<evidence type="ECO:0000256" key="2">
    <source>
        <dbReference type="ARBA" id="ARBA00009142"/>
    </source>
</evidence>
<dbReference type="EMBL" id="NGKA01000004">
    <property type="protein sequence ID" value="RSU14105.1"/>
    <property type="molecule type" value="Genomic_DNA"/>
</dbReference>
<protein>
    <recommendedName>
        <fullName evidence="6">Probable membrane transporter protein</fullName>
    </recommendedName>
</protein>
<keyword evidence="8" id="KW-1185">Reference proteome</keyword>
<proteinExistence type="inferred from homology"/>
<evidence type="ECO:0000256" key="1">
    <source>
        <dbReference type="ARBA" id="ARBA00004141"/>
    </source>
</evidence>
<dbReference type="PANTHER" id="PTHR43701:SF2">
    <property type="entry name" value="MEMBRANE TRANSPORTER PROTEIN YJNA-RELATED"/>
    <property type="match status" value="1"/>
</dbReference>
<reference evidence="7 8" key="1">
    <citation type="submission" date="2017-05" db="EMBL/GenBank/DDBJ databases">
        <title>Vagococcus spp. assemblies.</title>
        <authorList>
            <person name="Gulvik C.A."/>
        </authorList>
    </citation>
    <scope>NUCLEOTIDE SEQUENCE [LARGE SCALE GENOMIC DNA]</scope>
    <source>
        <strain evidence="7 8">CCUG 51432</strain>
    </source>
</reference>